<comment type="caution">
    <text evidence="1">The sequence shown here is derived from an EMBL/GenBank/DDBJ whole genome shotgun (WGS) entry which is preliminary data.</text>
</comment>
<gene>
    <name evidence="1" type="ORF">QJS10_CPB22g01402</name>
</gene>
<evidence type="ECO:0000313" key="1">
    <source>
        <dbReference type="EMBL" id="KAK1282523.1"/>
    </source>
</evidence>
<organism evidence="1 2">
    <name type="scientific">Acorus calamus</name>
    <name type="common">Sweet flag</name>
    <dbReference type="NCBI Taxonomy" id="4465"/>
    <lineage>
        <taxon>Eukaryota</taxon>
        <taxon>Viridiplantae</taxon>
        <taxon>Streptophyta</taxon>
        <taxon>Embryophyta</taxon>
        <taxon>Tracheophyta</taxon>
        <taxon>Spermatophyta</taxon>
        <taxon>Magnoliopsida</taxon>
        <taxon>Liliopsida</taxon>
        <taxon>Acoraceae</taxon>
        <taxon>Acorus</taxon>
    </lineage>
</organism>
<reference evidence="1" key="2">
    <citation type="submission" date="2023-06" db="EMBL/GenBank/DDBJ databases">
        <authorList>
            <person name="Ma L."/>
            <person name="Liu K.-W."/>
            <person name="Li Z."/>
            <person name="Hsiao Y.-Y."/>
            <person name="Qi Y."/>
            <person name="Fu T."/>
            <person name="Tang G."/>
            <person name="Zhang D."/>
            <person name="Sun W.-H."/>
            <person name="Liu D.-K."/>
            <person name="Li Y."/>
            <person name="Chen G.-Z."/>
            <person name="Liu X.-D."/>
            <person name="Liao X.-Y."/>
            <person name="Jiang Y.-T."/>
            <person name="Yu X."/>
            <person name="Hao Y."/>
            <person name="Huang J."/>
            <person name="Zhao X.-W."/>
            <person name="Ke S."/>
            <person name="Chen Y.-Y."/>
            <person name="Wu W.-L."/>
            <person name="Hsu J.-L."/>
            <person name="Lin Y.-F."/>
            <person name="Huang M.-D."/>
            <person name="Li C.-Y."/>
            <person name="Huang L."/>
            <person name="Wang Z.-W."/>
            <person name="Zhao X."/>
            <person name="Zhong W.-Y."/>
            <person name="Peng D.-H."/>
            <person name="Ahmad S."/>
            <person name="Lan S."/>
            <person name="Zhang J.-S."/>
            <person name="Tsai W.-C."/>
            <person name="Van De Peer Y."/>
            <person name="Liu Z.-J."/>
        </authorList>
    </citation>
    <scope>NUCLEOTIDE SEQUENCE</scope>
    <source>
        <strain evidence="1">CP</strain>
        <tissue evidence="1">Leaves</tissue>
    </source>
</reference>
<dbReference type="AlphaFoldDB" id="A0AAV9C087"/>
<sequence length="88" mass="10272">MLDGIETVECDSPGVEEMMACPICLENLTEESEKDDEKWMEKKRTCPMCQFKMPLHKIILVESDQLIWTCETDFKNFMHVTPPDQRSS</sequence>
<dbReference type="SUPFAM" id="SSF57850">
    <property type="entry name" value="RING/U-box"/>
    <property type="match status" value="1"/>
</dbReference>
<dbReference type="EMBL" id="JAUJYO010000022">
    <property type="protein sequence ID" value="KAK1282523.1"/>
    <property type="molecule type" value="Genomic_DNA"/>
</dbReference>
<evidence type="ECO:0000313" key="2">
    <source>
        <dbReference type="Proteomes" id="UP001180020"/>
    </source>
</evidence>
<dbReference type="InterPro" id="IPR013083">
    <property type="entry name" value="Znf_RING/FYVE/PHD"/>
</dbReference>
<dbReference type="Proteomes" id="UP001180020">
    <property type="component" value="Unassembled WGS sequence"/>
</dbReference>
<keyword evidence="2" id="KW-1185">Reference proteome</keyword>
<proteinExistence type="predicted"/>
<reference evidence="1" key="1">
    <citation type="journal article" date="2023" name="Nat. Commun.">
        <title>Diploid and tetraploid genomes of Acorus and the evolution of monocots.</title>
        <authorList>
            <person name="Ma L."/>
            <person name="Liu K.W."/>
            <person name="Li Z."/>
            <person name="Hsiao Y.Y."/>
            <person name="Qi Y."/>
            <person name="Fu T."/>
            <person name="Tang G.D."/>
            <person name="Zhang D."/>
            <person name="Sun W.H."/>
            <person name="Liu D.K."/>
            <person name="Li Y."/>
            <person name="Chen G.Z."/>
            <person name="Liu X.D."/>
            <person name="Liao X.Y."/>
            <person name="Jiang Y.T."/>
            <person name="Yu X."/>
            <person name="Hao Y."/>
            <person name="Huang J."/>
            <person name="Zhao X.W."/>
            <person name="Ke S."/>
            <person name="Chen Y.Y."/>
            <person name="Wu W.L."/>
            <person name="Hsu J.L."/>
            <person name="Lin Y.F."/>
            <person name="Huang M.D."/>
            <person name="Li C.Y."/>
            <person name="Huang L."/>
            <person name="Wang Z.W."/>
            <person name="Zhao X."/>
            <person name="Zhong W.Y."/>
            <person name="Peng D.H."/>
            <person name="Ahmad S."/>
            <person name="Lan S."/>
            <person name="Zhang J.S."/>
            <person name="Tsai W.C."/>
            <person name="Van de Peer Y."/>
            <person name="Liu Z.J."/>
        </authorList>
    </citation>
    <scope>NUCLEOTIDE SEQUENCE</scope>
    <source>
        <strain evidence="1">CP</strain>
    </source>
</reference>
<protein>
    <submittedName>
        <fullName evidence="1">Uncharacterized protein</fullName>
    </submittedName>
</protein>
<name>A0AAV9C087_ACOCL</name>
<accession>A0AAV9C087</accession>
<dbReference type="Gene3D" id="3.30.40.10">
    <property type="entry name" value="Zinc/RING finger domain, C3HC4 (zinc finger)"/>
    <property type="match status" value="1"/>
</dbReference>